<evidence type="ECO:0000256" key="2">
    <source>
        <dbReference type="SAM" id="Phobius"/>
    </source>
</evidence>
<dbReference type="InterPro" id="IPR006073">
    <property type="entry name" value="GTP-bd"/>
</dbReference>
<gene>
    <name evidence="4" type="ORF">D9611_000748</name>
</gene>
<dbReference type="CDD" id="cd00882">
    <property type="entry name" value="Ras_like_GTPase"/>
    <property type="match status" value="1"/>
</dbReference>
<feature type="compositionally biased region" description="Basic and acidic residues" evidence="1">
    <location>
        <begin position="357"/>
        <end position="366"/>
    </location>
</feature>
<feature type="domain" description="G" evidence="3">
    <location>
        <begin position="90"/>
        <end position="228"/>
    </location>
</feature>
<dbReference type="PROSITE" id="PS00675">
    <property type="entry name" value="SIGMA54_INTERACT_1"/>
    <property type="match status" value="1"/>
</dbReference>
<keyword evidence="2" id="KW-1133">Transmembrane helix</keyword>
<dbReference type="AlphaFoldDB" id="A0A8H5F7G1"/>
<feature type="transmembrane region" description="Helical" evidence="2">
    <location>
        <begin position="51"/>
        <end position="71"/>
    </location>
</feature>
<feature type="compositionally biased region" description="Low complexity" evidence="1">
    <location>
        <begin position="315"/>
        <end position="328"/>
    </location>
</feature>
<evidence type="ECO:0000313" key="5">
    <source>
        <dbReference type="Proteomes" id="UP000541558"/>
    </source>
</evidence>
<keyword evidence="2" id="KW-0812">Transmembrane</keyword>
<dbReference type="InterPro" id="IPR025662">
    <property type="entry name" value="Sigma_54_int_dom_ATP-bd_1"/>
</dbReference>
<dbReference type="EMBL" id="JAACJK010000163">
    <property type="protein sequence ID" value="KAF5325993.1"/>
    <property type="molecule type" value="Genomic_DNA"/>
</dbReference>
<dbReference type="Pfam" id="PF01926">
    <property type="entry name" value="MMR_HSR1"/>
    <property type="match status" value="1"/>
</dbReference>
<sequence length="854" mass="93577">MESNVSGISPETSRSPGVATAETKCLFAMFVLVSCWLQFALRLVAIFRKRYFGTCLYLLLFVSVLTLTPLIPRMLIPCTQATNVLSNIVILVVGETGAGKSYFINKLLEAAGIQHRVTIGQQIRPCTVDITHVFIPGLTSAYPVLSGFQVDVIDTPGFNSDVDPASDQHLLKRIETWLKENCRDGAVLGGIIYLHDISKDRHPGQSQKNLATLQRFLKEGSMDKVVLVTSKWGRTHNRTFDTREKQLLLAEWAPMVSEGAHVKREILAEDEAAAAEAASAKDIVDGILGRLVTMLNDRPLTPPRSIAEAVEHALAPPVAAETTTTVPPRDLVPEGELPAEDEATGNDSIGFAVSMEKSSDDREAKPSSRGHSPIALLKDLHARDEVAGNETVGIAIVEEASDDQKFLVKTSPMDQLPISELQYKDEVVVDGLMDDHECPAETLSMDKLLVHSEIQAKDKAVSNEAAVVAVVEESSDHQYFTAKTPAMDQSRTAGLQAKIETASNEDAMLAVMENSLDDQRRIAKTVSIDQLVHSELNESVLSSPVDRPSTFNDLETVAEQTSKNQPTDRLSDIVILVMGMAKAGKSYFISKLLKEVGSDEKVQIGYGLSPCTRELQAVAVNDLSSKYPALKGRRVLIVDTPGFCGEEFARDYSIFSGIVNWLDHSRQKGDALGGVIYVHDISQDDFSRAARANLDLFSRMCGEAFSKKVVFVTTKWCRGEGRDFEATENRLLVKFWRSMIERGAQTMRLSDEDEGGSALRIVDNLLGLAASPDSGALLYELLQIQDELIGPKRVSLAETDAGKAMHQQLHEAIATRRKVLQVEPGSLAEEATSKRGRTQKKSSRMLAVRMFTGL</sequence>
<reference evidence="4 5" key="1">
    <citation type="journal article" date="2020" name="ISME J.">
        <title>Uncovering the hidden diversity of litter-decomposition mechanisms in mushroom-forming fungi.</title>
        <authorList>
            <person name="Floudas D."/>
            <person name="Bentzer J."/>
            <person name="Ahren D."/>
            <person name="Johansson T."/>
            <person name="Persson P."/>
            <person name="Tunlid A."/>
        </authorList>
    </citation>
    <scope>NUCLEOTIDE SEQUENCE [LARGE SCALE GENOMIC DNA]</scope>
    <source>
        <strain evidence="4 5">CBS 175.51</strain>
    </source>
</reference>
<feature type="region of interest" description="Disordered" evidence="1">
    <location>
        <begin position="315"/>
        <end position="376"/>
    </location>
</feature>
<organism evidence="4 5">
    <name type="scientific">Ephemerocybe angulata</name>
    <dbReference type="NCBI Taxonomy" id="980116"/>
    <lineage>
        <taxon>Eukaryota</taxon>
        <taxon>Fungi</taxon>
        <taxon>Dikarya</taxon>
        <taxon>Basidiomycota</taxon>
        <taxon>Agaricomycotina</taxon>
        <taxon>Agaricomycetes</taxon>
        <taxon>Agaricomycetidae</taxon>
        <taxon>Agaricales</taxon>
        <taxon>Agaricineae</taxon>
        <taxon>Psathyrellaceae</taxon>
        <taxon>Ephemerocybe</taxon>
    </lineage>
</organism>
<dbReference type="GO" id="GO:0005525">
    <property type="term" value="F:GTP binding"/>
    <property type="evidence" value="ECO:0007669"/>
    <property type="project" value="InterPro"/>
</dbReference>
<name>A0A8H5F7G1_9AGAR</name>
<proteinExistence type="predicted"/>
<comment type="caution">
    <text evidence="4">The sequence shown here is derived from an EMBL/GenBank/DDBJ whole genome shotgun (WGS) entry which is preliminary data.</text>
</comment>
<dbReference type="SUPFAM" id="SSF52540">
    <property type="entry name" value="P-loop containing nucleoside triphosphate hydrolases"/>
    <property type="match status" value="2"/>
</dbReference>
<accession>A0A8H5F7G1</accession>
<protein>
    <recommendedName>
        <fullName evidence="3">G domain-containing protein</fullName>
    </recommendedName>
</protein>
<feature type="transmembrane region" description="Helical" evidence="2">
    <location>
        <begin position="26"/>
        <end position="44"/>
    </location>
</feature>
<dbReference type="Proteomes" id="UP000541558">
    <property type="component" value="Unassembled WGS sequence"/>
</dbReference>
<dbReference type="InterPro" id="IPR027417">
    <property type="entry name" value="P-loop_NTPase"/>
</dbReference>
<dbReference type="OrthoDB" id="8954335at2759"/>
<evidence type="ECO:0000256" key="1">
    <source>
        <dbReference type="SAM" id="MobiDB-lite"/>
    </source>
</evidence>
<keyword evidence="2" id="KW-0472">Membrane</keyword>
<dbReference type="Gene3D" id="3.40.50.300">
    <property type="entry name" value="P-loop containing nucleotide triphosphate hydrolases"/>
    <property type="match status" value="2"/>
</dbReference>
<keyword evidence="5" id="KW-1185">Reference proteome</keyword>
<evidence type="ECO:0000259" key="3">
    <source>
        <dbReference type="Pfam" id="PF01926"/>
    </source>
</evidence>
<evidence type="ECO:0000313" key="4">
    <source>
        <dbReference type="EMBL" id="KAF5325993.1"/>
    </source>
</evidence>